<dbReference type="InterPro" id="IPR053168">
    <property type="entry name" value="Glutamic_endopeptidase"/>
</dbReference>
<organism evidence="2 3">
    <name type="scientific">Protea cynaroides</name>
    <dbReference type="NCBI Taxonomy" id="273540"/>
    <lineage>
        <taxon>Eukaryota</taxon>
        <taxon>Viridiplantae</taxon>
        <taxon>Streptophyta</taxon>
        <taxon>Embryophyta</taxon>
        <taxon>Tracheophyta</taxon>
        <taxon>Spermatophyta</taxon>
        <taxon>Magnoliopsida</taxon>
        <taxon>Proteales</taxon>
        <taxon>Proteaceae</taxon>
        <taxon>Protea</taxon>
    </lineage>
</organism>
<proteinExistence type="predicted"/>
<dbReference type="EMBL" id="JAMYWD010000010">
    <property type="protein sequence ID" value="KAJ4959403.1"/>
    <property type="molecule type" value="Genomic_DNA"/>
</dbReference>
<comment type="caution">
    <text evidence="2">The sequence shown here is derived from an EMBL/GenBank/DDBJ whole genome shotgun (WGS) entry which is preliminary data.</text>
</comment>
<protein>
    <recommendedName>
        <fullName evidence="1">Neprosin PEP catalytic domain-containing protein</fullName>
    </recommendedName>
</protein>
<accession>A0A9Q0K2T3</accession>
<name>A0A9Q0K2T3_9MAGN</name>
<dbReference type="InterPro" id="IPR004314">
    <property type="entry name" value="Neprosin"/>
</dbReference>
<dbReference type="Pfam" id="PF14365">
    <property type="entry name" value="Neprosin_AP"/>
    <property type="match status" value="1"/>
</dbReference>
<dbReference type="PROSITE" id="PS52045">
    <property type="entry name" value="NEPROSIN_PEP_CD"/>
    <property type="match status" value="1"/>
</dbReference>
<sequence>MKKQEISVTVTSQLWQRSGNCPVGTIPIRRIHEHLLKANSLQKYRRKNRYVVQAPKKTENKEIKHLNHIPYLDKTRTSYDPQLIHHISMTKGGPKGDLNVWNPNVESEDEYSAAQIWLKNGPSYSFESIESGWMVDSSNETGCFDLICSGFVQTNHEITHGASIDPISGTLDPNIKYLLTSICATYVEWGGEVYSPKIGIPPHTGTAMGSGHFASSMFGVASYIKHIRILDYSLSLKYPLWVSAYTDEENCYTAFFIKRGT</sequence>
<keyword evidence="3" id="KW-1185">Reference proteome</keyword>
<dbReference type="Pfam" id="PF03080">
    <property type="entry name" value="Neprosin"/>
    <property type="match status" value="2"/>
</dbReference>
<evidence type="ECO:0000259" key="1">
    <source>
        <dbReference type="PROSITE" id="PS52045"/>
    </source>
</evidence>
<feature type="domain" description="Neprosin PEP catalytic" evidence="1">
    <location>
        <begin position="63"/>
        <end position="261"/>
    </location>
</feature>
<reference evidence="2" key="1">
    <citation type="journal article" date="2023" name="Plant J.">
        <title>The genome of the king protea, Protea cynaroides.</title>
        <authorList>
            <person name="Chang J."/>
            <person name="Duong T.A."/>
            <person name="Schoeman C."/>
            <person name="Ma X."/>
            <person name="Roodt D."/>
            <person name="Barker N."/>
            <person name="Li Z."/>
            <person name="Van de Peer Y."/>
            <person name="Mizrachi E."/>
        </authorList>
    </citation>
    <scope>NUCLEOTIDE SEQUENCE</scope>
    <source>
        <tissue evidence="2">Young leaves</tissue>
    </source>
</reference>
<dbReference type="InterPro" id="IPR025521">
    <property type="entry name" value="Neprosin_propep"/>
</dbReference>
<dbReference type="AlphaFoldDB" id="A0A9Q0K2T3"/>
<dbReference type="PANTHER" id="PTHR31589">
    <property type="entry name" value="PROTEIN, PUTATIVE (DUF239)-RELATED-RELATED"/>
    <property type="match status" value="1"/>
</dbReference>
<dbReference type="OrthoDB" id="1858978at2759"/>
<evidence type="ECO:0000313" key="3">
    <source>
        <dbReference type="Proteomes" id="UP001141806"/>
    </source>
</evidence>
<gene>
    <name evidence="2" type="ORF">NE237_026514</name>
</gene>
<evidence type="ECO:0000313" key="2">
    <source>
        <dbReference type="EMBL" id="KAJ4959403.1"/>
    </source>
</evidence>
<dbReference type="PANTHER" id="PTHR31589:SF111">
    <property type="entry name" value="NEPROSIN DOMAIN-CONTAINING PROTEIN"/>
    <property type="match status" value="1"/>
</dbReference>
<dbReference type="Proteomes" id="UP001141806">
    <property type="component" value="Unassembled WGS sequence"/>
</dbReference>